<comment type="caution">
    <text evidence="1">The sequence shown here is derived from an EMBL/GenBank/DDBJ whole genome shotgun (WGS) entry which is preliminary data.</text>
</comment>
<dbReference type="STRING" id="1300341.I595_1278"/>
<evidence type="ECO:0000313" key="2">
    <source>
        <dbReference type="Proteomes" id="UP000050280"/>
    </source>
</evidence>
<accession>A0A0P7AXF6</accession>
<organism evidence="1 2">
    <name type="scientific">Croceitalea dokdonensis DOKDO 023</name>
    <dbReference type="NCBI Taxonomy" id="1300341"/>
    <lineage>
        <taxon>Bacteria</taxon>
        <taxon>Pseudomonadati</taxon>
        <taxon>Bacteroidota</taxon>
        <taxon>Flavobacteriia</taxon>
        <taxon>Flavobacteriales</taxon>
        <taxon>Flavobacteriaceae</taxon>
        <taxon>Croceitalea</taxon>
    </lineage>
</organism>
<dbReference type="AlphaFoldDB" id="A0A0P7AXF6"/>
<evidence type="ECO:0000313" key="1">
    <source>
        <dbReference type="EMBL" id="KPM32851.1"/>
    </source>
</evidence>
<sequence>MNDIVKTSIYGIATITMLLVGAHVVSESEETALEKSLNIKKQISVNDNIVDTDKKDITKQKNRS</sequence>
<dbReference type="RefSeq" id="WP_157449655.1">
    <property type="nucleotide sequence ID" value="NZ_LDJX01000002.1"/>
</dbReference>
<reference evidence="1 2" key="1">
    <citation type="submission" date="2015-09" db="EMBL/GenBank/DDBJ databases">
        <title>Genome sequence of the marine flavobacterium Croceitalea dokdonensis DOKDO 023 that contains proton- and sodium-pumping rhodopsins.</title>
        <authorList>
            <person name="Kwon S.-K."/>
            <person name="Lee H.K."/>
            <person name="Kwak M.-J."/>
            <person name="Kim J.F."/>
        </authorList>
    </citation>
    <scope>NUCLEOTIDE SEQUENCE [LARGE SCALE GENOMIC DNA]</scope>
    <source>
        <strain evidence="1 2">DOKDO 023</strain>
    </source>
</reference>
<name>A0A0P7AXF6_9FLAO</name>
<proteinExistence type="predicted"/>
<keyword evidence="2" id="KW-1185">Reference proteome</keyword>
<protein>
    <submittedName>
        <fullName evidence="1">Uncharacterized protein</fullName>
    </submittedName>
</protein>
<gene>
    <name evidence="1" type="ORF">I595_1278</name>
</gene>
<dbReference type="Proteomes" id="UP000050280">
    <property type="component" value="Unassembled WGS sequence"/>
</dbReference>
<dbReference type="EMBL" id="LDJX01000002">
    <property type="protein sequence ID" value="KPM32851.1"/>
    <property type="molecule type" value="Genomic_DNA"/>
</dbReference>